<proteinExistence type="predicted"/>
<dbReference type="Pfam" id="PF07714">
    <property type="entry name" value="PK_Tyr_Ser-Thr"/>
    <property type="match status" value="1"/>
</dbReference>
<sequence>LSGQLLTTYGYGAPEFESGIYTAKSDVYSFGVVMLELLTGRMSYDRSRGRGEQFLVRWAVPQLHDIDALSSMVDPALGGKYPVKSLSHFADIISRCVLVRNDKADPEFRPLMSEVVQDLMELIRRESSNPSQAD</sequence>
<accession>S8C609</accession>
<keyword evidence="2" id="KW-0418">Kinase</keyword>
<dbReference type="GO" id="GO:0005886">
    <property type="term" value="C:plasma membrane"/>
    <property type="evidence" value="ECO:0007669"/>
    <property type="project" value="UniProtKB-SubCell"/>
</dbReference>
<evidence type="ECO:0000256" key="1">
    <source>
        <dbReference type="ARBA" id="ARBA00004193"/>
    </source>
</evidence>
<dbReference type="InterPro" id="IPR001245">
    <property type="entry name" value="Ser-Thr/Tyr_kinase_cat_dom"/>
</dbReference>
<organism evidence="6 7">
    <name type="scientific">Genlisea aurea</name>
    <dbReference type="NCBI Taxonomy" id="192259"/>
    <lineage>
        <taxon>Eukaryota</taxon>
        <taxon>Viridiplantae</taxon>
        <taxon>Streptophyta</taxon>
        <taxon>Embryophyta</taxon>
        <taxon>Tracheophyta</taxon>
        <taxon>Spermatophyta</taxon>
        <taxon>Magnoliopsida</taxon>
        <taxon>eudicotyledons</taxon>
        <taxon>Gunneridae</taxon>
        <taxon>Pentapetalae</taxon>
        <taxon>asterids</taxon>
        <taxon>lamiids</taxon>
        <taxon>Lamiales</taxon>
        <taxon>Lentibulariaceae</taxon>
        <taxon>Genlisea</taxon>
    </lineage>
</organism>
<dbReference type="GO" id="GO:0005524">
    <property type="term" value="F:ATP binding"/>
    <property type="evidence" value="ECO:0007669"/>
    <property type="project" value="InterPro"/>
</dbReference>
<dbReference type="PANTHER" id="PTHR47985:SF44">
    <property type="entry name" value="SERINE_THREONINE-PROTEIN KINASE PBS1"/>
    <property type="match status" value="1"/>
</dbReference>
<dbReference type="PANTHER" id="PTHR47985">
    <property type="entry name" value="OS07G0668900 PROTEIN"/>
    <property type="match status" value="1"/>
</dbReference>
<dbReference type="SUPFAM" id="SSF56112">
    <property type="entry name" value="Protein kinase-like (PK-like)"/>
    <property type="match status" value="1"/>
</dbReference>
<dbReference type="GO" id="GO:0004674">
    <property type="term" value="F:protein serine/threonine kinase activity"/>
    <property type="evidence" value="ECO:0007669"/>
    <property type="project" value="UniProtKB-KW"/>
</dbReference>
<comment type="subcellular location">
    <subcellularLocation>
        <location evidence="1">Cell membrane</location>
        <topology evidence="1">Lipid-anchor</topology>
    </subcellularLocation>
</comment>
<evidence type="ECO:0000313" key="6">
    <source>
        <dbReference type="EMBL" id="EPS62270.1"/>
    </source>
</evidence>
<evidence type="ECO:0000256" key="4">
    <source>
        <dbReference type="ARBA" id="ARBA00023288"/>
    </source>
</evidence>
<keyword evidence="2" id="KW-0723">Serine/threonine-protein kinase</keyword>
<dbReference type="Gene3D" id="1.10.510.10">
    <property type="entry name" value="Transferase(Phosphotransferase) domain 1"/>
    <property type="match status" value="1"/>
</dbReference>
<gene>
    <name evidence="6" type="ORF">M569_12522</name>
</gene>
<keyword evidence="4" id="KW-0449">Lipoprotein</keyword>
<dbReference type="InterPro" id="IPR011009">
    <property type="entry name" value="Kinase-like_dom_sf"/>
</dbReference>
<evidence type="ECO:0000259" key="5">
    <source>
        <dbReference type="PROSITE" id="PS50011"/>
    </source>
</evidence>
<evidence type="ECO:0000256" key="2">
    <source>
        <dbReference type="ARBA" id="ARBA00022527"/>
    </source>
</evidence>
<keyword evidence="7" id="KW-1185">Reference proteome</keyword>
<dbReference type="PROSITE" id="PS50011">
    <property type="entry name" value="PROTEIN_KINASE_DOM"/>
    <property type="match status" value="1"/>
</dbReference>
<evidence type="ECO:0000313" key="7">
    <source>
        <dbReference type="Proteomes" id="UP000015453"/>
    </source>
</evidence>
<keyword evidence="2" id="KW-0808">Transferase</keyword>
<feature type="domain" description="Protein kinase" evidence="5">
    <location>
        <begin position="1"/>
        <end position="123"/>
    </location>
</feature>
<evidence type="ECO:0000256" key="3">
    <source>
        <dbReference type="ARBA" id="ARBA00023136"/>
    </source>
</evidence>
<protein>
    <recommendedName>
        <fullName evidence="5">Protein kinase domain-containing protein</fullName>
    </recommendedName>
</protein>
<dbReference type="AlphaFoldDB" id="S8C609"/>
<dbReference type="EMBL" id="AUSU01006260">
    <property type="protein sequence ID" value="EPS62270.1"/>
    <property type="molecule type" value="Genomic_DNA"/>
</dbReference>
<dbReference type="InterPro" id="IPR000719">
    <property type="entry name" value="Prot_kinase_dom"/>
</dbReference>
<feature type="non-terminal residue" evidence="6">
    <location>
        <position position="1"/>
    </location>
</feature>
<dbReference type="OrthoDB" id="1055097at2759"/>
<reference evidence="6 7" key="1">
    <citation type="journal article" date="2013" name="BMC Genomics">
        <title>The miniature genome of a carnivorous plant Genlisea aurea contains a low number of genes and short non-coding sequences.</title>
        <authorList>
            <person name="Leushkin E.V."/>
            <person name="Sutormin R.A."/>
            <person name="Nabieva E.R."/>
            <person name="Penin A.A."/>
            <person name="Kondrashov A.S."/>
            <person name="Logacheva M.D."/>
        </authorList>
    </citation>
    <scope>NUCLEOTIDE SEQUENCE [LARGE SCALE GENOMIC DNA]</scope>
</reference>
<dbReference type="Proteomes" id="UP000015453">
    <property type="component" value="Unassembled WGS sequence"/>
</dbReference>
<keyword evidence="3" id="KW-0472">Membrane</keyword>
<comment type="caution">
    <text evidence="6">The sequence shown here is derived from an EMBL/GenBank/DDBJ whole genome shotgun (WGS) entry which is preliminary data.</text>
</comment>
<name>S8C609_9LAMI</name>